<protein>
    <submittedName>
        <fullName evidence="1">Uncharacterized protein</fullName>
    </submittedName>
</protein>
<proteinExistence type="predicted"/>
<organism evidence="1 2">
    <name type="scientific">Wolfiporia cocos (strain MD-104)</name>
    <name type="common">Brown rot fungus</name>
    <dbReference type="NCBI Taxonomy" id="742152"/>
    <lineage>
        <taxon>Eukaryota</taxon>
        <taxon>Fungi</taxon>
        <taxon>Dikarya</taxon>
        <taxon>Basidiomycota</taxon>
        <taxon>Agaricomycotina</taxon>
        <taxon>Agaricomycetes</taxon>
        <taxon>Polyporales</taxon>
        <taxon>Phaeolaceae</taxon>
        <taxon>Wolfiporia</taxon>
    </lineage>
</organism>
<name>A0A2H3IZQ8_WOLCO</name>
<dbReference type="EMBL" id="KB467843">
    <property type="protein sequence ID" value="PCH35211.1"/>
    <property type="molecule type" value="Genomic_DNA"/>
</dbReference>
<gene>
    <name evidence="1" type="ORF">WOLCODRAFT_155884</name>
</gene>
<evidence type="ECO:0000313" key="2">
    <source>
        <dbReference type="Proteomes" id="UP000218811"/>
    </source>
</evidence>
<sequence>MSNRACEWMAAFCSYSVGSLNIPPTYSPWRAPLLNVRVLVAARHRTEIHTPILSGNVLDIDIYIASESGPPPWIWAIFSYTGAHLLLNVRILARKRNGREIDTPSFSDVIPDILLEEQPQSSPLGSQELFPSVH</sequence>
<keyword evidence="2" id="KW-1185">Reference proteome</keyword>
<accession>A0A2H3IZQ8</accession>
<evidence type="ECO:0000313" key="1">
    <source>
        <dbReference type="EMBL" id="PCH35211.1"/>
    </source>
</evidence>
<dbReference type="AlphaFoldDB" id="A0A2H3IZQ8"/>
<dbReference type="Proteomes" id="UP000218811">
    <property type="component" value="Unassembled WGS sequence"/>
</dbReference>
<reference evidence="1 2" key="1">
    <citation type="journal article" date="2012" name="Science">
        <title>The Paleozoic origin of enzymatic lignin decomposition reconstructed from 31 fungal genomes.</title>
        <authorList>
            <person name="Floudas D."/>
            <person name="Binder M."/>
            <person name="Riley R."/>
            <person name="Barry K."/>
            <person name="Blanchette R.A."/>
            <person name="Henrissat B."/>
            <person name="Martinez A.T."/>
            <person name="Otillar R."/>
            <person name="Spatafora J.W."/>
            <person name="Yadav J.S."/>
            <person name="Aerts A."/>
            <person name="Benoit I."/>
            <person name="Boyd A."/>
            <person name="Carlson A."/>
            <person name="Copeland A."/>
            <person name="Coutinho P.M."/>
            <person name="de Vries R.P."/>
            <person name="Ferreira P."/>
            <person name="Findley K."/>
            <person name="Foster B."/>
            <person name="Gaskell J."/>
            <person name="Glotzer D."/>
            <person name="Gorecki P."/>
            <person name="Heitman J."/>
            <person name="Hesse C."/>
            <person name="Hori C."/>
            <person name="Igarashi K."/>
            <person name="Jurgens J.A."/>
            <person name="Kallen N."/>
            <person name="Kersten P."/>
            <person name="Kohler A."/>
            <person name="Kuees U."/>
            <person name="Kumar T.K.A."/>
            <person name="Kuo A."/>
            <person name="LaButti K."/>
            <person name="Larrondo L.F."/>
            <person name="Lindquist E."/>
            <person name="Ling A."/>
            <person name="Lombard V."/>
            <person name="Lucas S."/>
            <person name="Lundell T."/>
            <person name="Martin R."/>
            <person name="McLaughlin D.J."/>
            <person name="Morgenstern I."/>
            <person name="Morin E."/>
            <person name="Murat C."/>
            <person name="Nagy L.G."/>
            <person name="Nolan M."/>
            <person name="Ohm R.A."/>
            <person name="Patyshakuliyeva A."/>
            <person name="Rokas A."/>
            <person name="Ruiz-Duenas F.J."/>
            <person name="Sabat G."/>
            <person name="Salamov A."/>
            <person name="Samejima M."/>
            <person name="Schmutz J."/>
            <person name="Slot J.C."/>
            <person name="St John F."/>
            <person name="Stenlid J."/>
            <person name="Sun H."/>
            <person name="Sun S."/>
            <person name="Syed K."/>
            <person name="Tsang A."/>
            <person name="Wiebenga A."/>
            <person name="Young D."/>
            <person name="Pisabarro A."/>
            <person name="Eastwood D.C."/>
            <person name="Martin F."/>
            <person name="Cullen D."/>
            <person name="Grigoriev I.V."/>
            <person name="Hibbett D.S."/>
        </authorList>
    </citation>
    <scope>NUCLEOTIDE SEQUENCE [LARGE SCALE GENOMIC DNA]</scope>
    <source>
        <strain evidence="1 2">MD-104</strain>
    </source>
</reference>